<keyword evidence="3" id="KW-1185">Reference proteome</keyword>
<dbReference type="KEGG" id="dpx:DAPPUDRAFT_266794"/>
<evidence type="ECO:0000313" key="2">
    <source>
        <dbReference type="EMBL" id="EFX64234.1"/>
    </source>
</evidence>
<dbReference type="Proteomes" id="UP000000305">
    <property type="component" value="Unassembled WGS sequence"/>
</dbReference>
<feature type="region of interest" description="Disordered" evidence="1">
    <location>
        <begin position="1"/>
        <end position="35"/>
    </location>
</feature>
<feature type="compositionally biased region" description="Polar residues" evidence="1">
    <location>
        <begin position="17"/>
        <end position="27"/>
    </location>
</feature>
<dbReference type="HOGENOM" id="CLU_1442457_0_0_1"/>
<dbReference type="EMBL" id="GL732859">
    <property type="protein sequence ID" value="EFX64234.1"/>
    <property type="molecule type" value="Genomic_DNA"/>
</dbReference>
<name>E9HVJ7_DAPPU</name>
<sequence length="188" mass="20605">MSLLKDLSDNTLEVPKTTHSSNTQGNNLGAPDKGSGLTGYESAGLIPSSVATFFETFSTNGERIEREHVALQAAHQQLAEKEQEQQHNMTFSLLQTMTQSRFPRVDPLALNLLNSFHNGSLLLEWILTSNAMLHLHTGSSEDKKWRITEFPNIQSISAPIQLSGATFPQIGSPIWVAITRSAPLAPLV</sequence>
<reference evidence="2 3" key="1">
    <citation type="journal article" date="2011" name="Science">
        <title>The ecoresponsive genome of Daphnia pulex.</title>
        <authorList>
            <person name="Colbourne J.K."/>
            <person name="Pfrender M.E."/>
            <person name="Gilbert D."/>
            <person name="Thomas W.K."/>
            <person name="Tucker A."/>
            <person name="Oakley T.H."/>
            <person name="Tokishita S."/>
            <person name="Aerts A."/>
            <person name="Arnold G.J."/>
            <person name="Basu M.K."/>
            <person name="Bauer D.J."/>
            <person name="Caceres C.E."/>
            <person name="Carmel L."/>
            <person name="Casola C."/>
            <person name="Choi J.H."/>
            <person name="Detter J.C."/>
            <person name="Dong Q."/>
            <person name="Dusheyko S."/>
            <person name="Eads B.D."/>
            <person name="Frohlich T."/>
            <person name="Geiler-Samerotte K.A."/>
            <person name="Gerlach D."/>
            <person name="Hatcher P."/>
            <person name="Jogdeo S."/>
            <person name="Krijgsveld J."/>
            <person name="Kriventseva E.V."/>
            <person name="Kultz D."/>
            <person name="Laforsch C."/>
            <person name="Lindquist E."/>
            <person name="Lopez J."/>
            <person name="Manak J.R."/>
            <person name="Muller J."/>
            <person name="Pangilinan J."/>
            <person name="Patwardhan R.P."/>
            <person name="Pitluck S."/>
            <person name="Pritham E.J."/>
            <person name="Rechtsteiner A."/>
            <person name="Rho M."/>
            <person name="Rogozin I.B."/>
            <person name="Sakarya O."/>
            <person name="Salamov A."/>
            <person name="Schaack S."/>
            <person name="Shapiro H."/>
            <person name="Shiga Y."/>
            <person name="Skalitzky C."/>
            <person name="Smith Z."/>
            <person name="Souvorov A."/>
            <person name="Sung W."/>
            <person name="Tang Z."/>
            <person name="Tsuchiya D."/>
            <person name="Tu H."/>
            <person name="Vos H."/>
            <person name="Wang M."/>
            <person name="Wolf Y.I."/>
            <person name="Yamagata H."/>
            <person name="Yamada T."/>
            <person name="Ye Y."/>
            <person name="Shaw J.R."/>
            <person name="Andrews J."/>
            <person name="Crease T.J."/>
            <person name="Tang H."/>
            <person name="Lucas S.M."/>
            <person name="Robertson H.M."/>
            <person name="Bork P."/>
            <person name="Koonin E.V."/>
            <person name="Zdobnov E.M."/>
            <person name="Grigoriev I.V."/>
            <person name="Lynch M."/>
            <person name="Boore J.L."/>
        </authorList>
    </citation>
    <scope>NUCLEOTIDE SEQUENCE [LARGE SCALE GENOMIC DNA]</scope>
</reference>
<organism evidence="2 3">
    <name type="scientific">Daphnia pulex</name>
    <name type="common">Water flea</name>
    <dbReference type="NCBI Taxonomy" id="6669"/>
    <lineage>
        <taxon>Eukaryota</taxon>
        <taxon>Metazoa</taxon>
        <taxon>Ecdysozoa</taxon>
        <taxon>Arthropoda</taxon>
        <taxon>Crustacea</taxon>
        <taxon>Branchiopoda</taxon>
        <taxon>Diplostraca</taxon>
        <taxon>Cladocera</taxon>
        <taxon>Anomopoda</taxon>
        <taxon>Daphniidae</taxon>
        <taxon>Daphnia</taxon>
    </lineage>
</organism>
<dbReference type="AlphaFoldDB" id="E9HVJ7"/>
<evidence type="ECO:0000313" key="3">
    <source>
        <dbReference type="Proteomes" id="UP000000305"/>
    </source>
</evidence>
<dbReference type="InParanoid" id="E9HVJ7"/>
<evidence type="ECO:0000256" key="1">
    <source>
        <dbReference type="SAM" id="MobiDB-lite"/>
    </source>
</evidence>
<accession>E9HVJ7</accession>
<gene>
    <name evidence="2" type="ORF">DAPPUDRAFT_266794</name>
</gene>
<protein>
    <submittedName>
        <fullName evidence="2">Uncharacterized protein</fullName>
    </submittedName>
</protein>
<proteinExistence type="predicted"/>